<name>B2J700_NOSP7</name>
<sequence>MKVQSFMATRNRDIKLLNYLHNELELSNADIAVALRHRELENGPLPMLLWQYGLVDLEQLGKIFDWLAEHS</sequence>
<evidence type="ECO:0008006" key="3">
    <source>
        <dbReference type="Google" id="ProtNLM"/>
    </source>
</evidence>
<dbReference type="eggNOG" id="ENOG5034ANF">
    <property type="taxonomic scope" value="Bacteria"/>
</dbReference>
<dbReference type="Pfam" id="PF11165">
    <property type="entry name" value="DUF2949"/>
    <property type="match status" value="1"/>
</dbReference>
<evidence type="ECO:0000313" key="2">
    <source>
        <dbReference type="Proteomes" id="UP000001191"/>
    </source>
</evidence>
<dbReference type="EnsemblBacteria" id="ACC79208">
    <property type="protein sequence ID" value="ACC79208"/>
    <property type="gene ID" value="Npun_F0429"/>
</dbReference>
<dbReference type="Proteomes" id="UP000001191">
    <property type="component" value="Chromosome"/>
</dbReference>
<dbReference type="KEGG" id="npu:Npun_F0429"/>
<dbReference type="HOGENOM" id="CLU_184319_0_0_3"/>
<reference evidence="1 2" key="2">
    <citation type="journal article" date="2013" name="Plant Physiol.">
        <title>A Nostoc punctiforme Sugar Transporter Necessary to Establish a Cyanobacterium-Plant Symbiosis.</title>
        <authorList>
            <person name="Ekman M."/>
            <person name="Picossi S."/>
            <person name="Campbell E.L."/>
            <person name="Meeks J.C."/>
            <person name="Flores E."/>
        </authorList>
    </citation>
    <scope>NUCLEOTIDE SEQUENCE [LARGE SCALE GENOMIC DNA]</scope>
    <source>
        <strain evidence="2">ATCC 29133 / PCC 73102</strain>
    </source>
</reference>
<dbReference type="PhylomeDB" id="B2J700"/>
<organism evidence="1 2">
    <name type="scientific">Nostoc punctiforme (strain ATCC 29133 / PCC 73102)</name>
    <dbReference type="NCBI Taxonomy" id="63737"/>
    <lineage>
        <taxon>Bacteria</taxon>
        <taxon>Bacillati</taxon>
        <taxon>Cyanobacteriota</taxon>
        <taxon>Cyanophyceae</taxon>
        <taxon>Nostocales</taxon>
        <taxon>Nostocaceae</taxon>
        <taxon>Nostoc</taxon>
    </lineage>
</organism>
<dbReference type="InterPro" id="IPR021336">
    <property type="entry name" value="DUF2949"/>
</dbReference>
<protein>
    <recommendedName>
        <fullName evidence="3">DUF2949 domain-containing protein</fullName>
    </recommendedName>
</protein>
<dbReference type="EMBL" id="CP001037">
    <property type="protein sequence ID" value="ACC79208.1"/>
    <property type="molecule type" value="Genomic_DNA"/>
</dbReference>
<dbReference type="STRING" id="63737.Npun_F0429"/>
<gene>
    <name evidence="1" type="ordered locus">Npun_F0429</name>
</gene>
<proteinExistence type="predicted"/>
<evidence type="ECO:0000313" key="1">
    <source>
        <dbReference type="EMBL" id="ACC79208.1"/>
    </source>
</evidence>
<reference evidence="2" key="1">
    <citation type="submission" date="2008-04" db="EMBL/GenBank/DDBJ databases">
        <title>Complete sequence of chromosome of Nostoc punctiforme ATCC 29133.</title>
        <authorList>
            <consortium name="US DOE Joint Genome Institute"/>
            <person name="Copeland A."/>
            <person name="Lucas S."/>
            <person name="Lapidus A."/>
            <person name="Glavina del Rio T."/>
            <person name="Dalin E."/>
            <person name="Tice H."/>
            <person name="Pitluck S."/>
            <person name="Chain P."/>
            <person name="Malfatti S."/>
            <person name="Shin M."/>
            <person name="Vergez L."/>
            <person name="Schmutz J."/>
            <person name="Larimer F."/>
            <person name="Land M."/>
            <person name="Hauser L."/>
            <person name="Kyrpides N."/>
            <person name="Kim E."/>
            <person name="Meeks J.C."/>
            <person name="Elhai J."/>
            <person name="Campbell E.L."/>
            <person name="Thiel T."/>
            <person name="Longmire J."/>
            <person name="Potts M."/>
            <person name="Atlas R."/>
        </authorList>
    </citation>
    <scope>NUCLEOTIDE SEQUENCE [LARGE SCALE GENOMIC DNA]</scope>
    <source>
        <strain evidence="2">ATCC 29133 / PCC 73102</strain>
    </source>
</reference>
<accession>B2J700</accession>
<keyword evidence="2" id="KW-1185">Reference proteome</keyword>
<dbReference type="AlphaFoldDB" id="B2J700"/>